<dbReference type="InterPro" id="IPR051674">
    <property type="entry name" value="Malate_Decarboxylase"/>
</dbReference>
<dbReference type="InterPro" id="IPR012302">
    <property type="entry name" value="Malic_NAD-bd"/>
</dbReference>
<dbReference type="InterPro" id="IPR012301">
    <property type="entry name" value="Malic_N_dom"/>
</dbReference>
<dbReference type="Gene3D" id="3.40.50.10380">
    <property type="entry name" value="Malic enzyme, N-terminal domain"/>
    <property type="match status" value="1"/>
</dbReference>
<dbReference type="Proteomes" id="UP001210120">
    <property type="component" value="Chromosome"/>
</dbReference>
<evidence type="ECO:0000313" key="6">
    <source>
        <dbReference type="Proteomes" id="UP001210120"/>
    </source>
</evidence>
<dbReference type="Gene3D" id="3.40.50.720">
    <property type="entry name" value="NAD(P)-binding Rossmann-like Domain"/>
    <property type="match status" value="1"/>
</dbReference>
<dbReference type="InterPro" id="IPR045213">
    <property type="entry name" value="Malic_NAD-bd_bact_type"/>
</dbReference>
<name>A0ABY7M4G6_9MOLU</name>
<evidence type="ECO:0000313" key="5">
    <source>
        <dbReference type="EMBL" id="WBL31611.1"/>
    </source>
</evidence>
<dbReference type="SUPFAM" id="SSF53223">
    <property type="entry name" value="Aminoacid dehydrogenase-like, N-terminal domain"/>
    <property type="match status" value="1"/>
</dbReference>
<dbReference type="PIRSF" id="PIRSF000106">
    <property type="entry name" value="ME"/>
    <property type="match status" value="1"/>
</dbReference>
<proteinExistence type="inferred from homology"/>
<dbReference type="SMART" id="SM00919">
    <property type="entry name" value="Malic_M"/>
    <property type="match status" value="1"/>
</dbReference>
<organism evidence="5 6">
    <name type="scientific">Candidatus Phytoplasma sacchari</name>
    <dbReference type="NCBI Taxonomy" id="2609813"/>
    <lineage>
        <taxon>Bacteria</taxon>
        <taxon>Bacillati</taxon>
        <taxon>Mycoplasmatota</taxon>
        <taxon>Mollicutes</taxon>
        <taxon>Acholeplasmatales</taxon>
        <taxon>Acholeplasmataceae</taxon>
        <taxon>Candidatus Phytoplasma</taxon>
        <taxon>16SrXI (Rice yellow dwarf group)</taxon>
    </lineage>
</organism>
<feature type="domain" description="Malic enzyme NAD-binding" evidence="3">
    <location>
        <begin position="164"/>
        <end position="387"/>
    </location>
</feature>
<dbReference type="PANTHER" id="PTHR43237">
    <property type="entry name" value="NADP-DEPENDENT MALIC ENZYME"/>
    <property type="match status" value="1"/>
</dbReference>
<dbReference type="CDD" id="cd05311">
    <property type="entry name" value="NAD_bind_2_malic_enz"/>
    <property type="match status" value="1"/>
</dbReference>
<dbReference type="InterPro" id="IPR036291">
    <property type="entry name" value="NAD(P)-bd_dom_sf"/>
</dbReference>
<dbReference type="EMBL" id="CP115156">
    <property type="protein sequence ID" value="WBL31611.1"/>
    <property type="molecule type" value="Genomic_DNA"/>
</dbReference>
<protein>
    <submittedName>
        <fullName evidence="5">NADP-dependent malic enzyme</fullName>
    </submittedName>
</protein>
<evidence type="ECO:0000256" key="1">
    <source>
        <dbReference type="ARBA" id="ARBA00008785"/>
    </source>
</evidence>
<evidence type="ECO:0000259" key="3">
    <source>
        <dbReference type="SMART" id="SM00919"/>
    </source>
</evidence>
<dbReference type="InterPro" id="IPR001891">
    <property type="entry name" value="Malic_OxRdtase"/>
</dbReference>
<dbReference type="Pfam" id="PF03949">
    <property type="entry name" value="Malic_M"/>
    <property type="match status" value="1"/>
</dbReference>
<sequence>MNLENITKEKSLEIHEKYHGKIEMNSKIPVNNLEDLSLVYTPGVAEPCKKIAQNKENVYKYTSKKDTIAVITNGTAVLGLGDIGPLASIPVMEGKAILFKKFANINAFPICIDSKDPKEIINIISKISSSFGGINLEDIKSPECFEIEEELKKILDTPCFHDDQQGTAIVISAGLKNALKVVNKKKEDVKVMILGAGAAGIATAKMLLFLGFKNIVLVDKEGAIHKDSQKLNSEQKKMSLITNLNNEKGYLSDIIKNKDVFIGLSASGLVTKEMVSTMNKDAIVFALANPVPEIMPEEAKKGNARIVATGRSDFPNQINNILAFPGIFKGALKAEAVQINEEMKMAAVEVLSSIIPEKELHENRIIPSIFDLTVSEKIAEAVEKMAIQTKITRKDMKKLK</sequence>
<keyword evidence="2" id="KW-0560">Oxidoreductase</keyword>
<dbReference type="SUPFAM" id="SSF51735">
    <property type="entry name" value="NAD(P)-binding Rossmann-fold domains"/>
    <property type="match status" value="1"/>
</dbReference>
<evidence type="ECO:0000256" key="2">
    <source>
        <dbReference type="ARBA" id="ARBA00023002"/>
    </source>
</evidence>
<gene>
    <name evidence="5" type="ORF">O7R10_00930</name>
</gene>
<dbReference type="SMART" id="SM01274">
    <property type="entry name" value="malic"/>
    <property type="match status" value="1"/>
</dbReference>
<reference evidence="5" key="1">
    <citation type="submission" date="2022-12" db="EMBL/GenBank/DDBJ databases">
        <title>Genomic Characterization of Candidatus Phytoplasma sacchari in China.</title>
        <authorList>
            <person name="Zhang R.-Y."/>
        </authorList>
    </citation>
    <scope>NUCLEOTIDE SEQUENCE [LARGE SCALE GENOMIC DNA]</scope>
    <source>
        <strain evidence="5">SCWL1</strain>
    </source>
</reference>
<comment type="similarity">
    <text evidence="1">Belongs to the malic enzymes family.</text>
</comment>
<dbReference type="InterPro" id="IPR037062">
    <property type="entry name" value="Malic_N_dom_sf"/>
</dbReference>
<feature type="domain" description="Malic enzyme N-terminal" evidence="4">
    <location>
        <begin position="19"/>
        <end position="152"/>
    </location>
</feature>
<dbReference type="Pfam" id="PF00390">
    <property type="entry name" value="malic"/>
    <property type="match status" value="1"/>
</dbReference>
<keyword evidence="6" id="KW-1185">Reference proteome</keyword>
<accession>A0ABY7M4G6</accession>
<evidence type="ECO:0000259" key="4">
    <source>
        <dbReference type="SMART" id="SM01274"/>
    </source>
</evidence>
<dbReference type="PANTHER" id="PTHR43237:SF4">
    <property type="entry name" value="NADP-DEPENDENT MALIC ENZYME"/>
    <property type="match status" value="1"/>
</dbReference>
<dbReference type="InterPro" id="IPR046346">
    <property type="entry name" value="Aminoacid_DH-like_N_sf"/>
</dbReference>